<dbReference type="RefSeq" id="WP_145143777.1">
    <property type="nucleotide sequence ID" value="NZ_VLKY01000011.1"/>
</dbReference>
<dbReference type="PANTHER" id="PTHR43563:SF1">
    <property type="entry name" value="AMINE OXIDASE [FLAVIN-CONTAINING] B"/>
    <property type="match status" value="1"/>
</dbReference>
<dbReference type="GO" id="GO:0016491">
    <property type="term" value="F:oxidoreductase activity"/>
    <property type="evidence" value="ECO:0007669"/>
    <property type="project" value="InterPro"/>
</dbReference>
<keyword evidence="4" id="KW-1185">Reference proteome</keyword>
<proteinExistence type="inferred from homology"/>
<dbReference type="InterPro" id="IPR050703">
    <property type="entry name" value="Flavin_MAO"/>
</dbReference>
<feature type="domain" description="Amine oxidase" evidence="2">
    <location>
        <begin position="631"/>
        <end position="702"/>
    </location>
</feature>
<dbReference type="InterPro" id="IPR036188">
    <property type="entry name" value="FAD/NAD-bd_sf"/>
</dbReference>
<comment type="caution">
    <text evidence="3">The sequence shown here is derived from an EMBL/GenBank/DDBJ whole genome shotgun (WGS) entry which is preliminary data.</text>
</comment>
<dbReference type="Pfam" id="PF01593">
    <property type="entry name" value="Amino_oxidase"/>
    <property type="match status" value="1"/>
</dbReference>
<organism evidence="3 4">
    <name type="scientific">Pseudomonas duriflava</name>
    <dbReference type="NCBI Taxonomy" id="459528"/>
    <lineage>
        <taxon>Bacteria</taxon>
        <taxon>Pseudomonadati</taxon>
        <taxon>Pseudomonadota</taxon>
        <taxon>Gammaproteobacteria</taxon>
        <taxon>Pseudomonadales</taxon>
        <taxon>Pseudomonadaceae</taxon>
        <taxon>Pseudomonas</taxon>
    </lineage>
</organism>
<evidence type="ECO:0000313" key="3">
    <source>
        <dbReference type="EMBL" id="TWI52504.1"/>
    </source>
</evidence>
<dbReference type="PANTHER" id="PTHR43563">
    <property type="entry name" value="AMINE OXIDASE"/>
    <property type="match status" value="1"/>
</dbReference>
<dbReference type="Proteomes" id="UP000316905">
    <property type="component" value="Unassembled WGS sequence"/>
</dbReference>
<gene>
    <name evidence="3" type="ORF">IQ22_03274</name>
</gene>
<name>A0A562Q718_9PSED</name>
<evidence type="ECO:0000259" key="2">
    <source>
        <dbReference type="Pfam" id="PF01593"/>
    </source>
</evidence>
<evidence type="ECO:0000256" key="1">
    <source>
        <dbReference type="ARBA" id="ARBA00005995"/>
    </source>
</evidence>
<comment type="similarity">
    <text evidence="1">Belongs to the flavin monoamine oxidase family.</text>
</comment>
<protein>
    <submittedName>
        <fullName evidence="3">Flavin-dependent amine oxidoreductase</fullName>
    </submittedName>
</protein>
<accession>A0A562Q718</accession>
<evidence type="ECO:0000313" key="4">
    <source>
        <dbReference type="Proteomes" id="UP000316905"/>
    </source>
</evidence>
<reference evidence="3 4" key="1">
    <citation type="journal article" date="2015" name="Stand. Genomic Sci.">
        <title>Genomic Encyclopedia of Bacterial and Archaeal Type Strains, Phase III: the genomes of soil and plant-associated and newly described type strains.</title>
        <authorList>
            <person name="Whitman W.B."/>
            <person name="Woyke T."/>
            <person name="Klenk H.P."/>
            <person name="Zhou Y."/>
            <person name="Lilburn T.G."/>
            <person name="Beck B.J."/>
            <person name="De Vos P."/>
            <person name="Vandamme P."/>
            <person name="Eisen J.A."/>
            <person name="Garrity G."/>
            <person name="Hugenholtz P."/>
            <person name="Kyrpides N.C."/>
        </authorList>
    </citation>
    <scope>NUCLEOTIDE SEQUENCE [LARGE SCALE GENOMIC DNA]</scope>
    <source>
        <strain evidence="3 4">CGMCC 1.6858</strain>
    </source>
</reference>
<dbReference type="SUPFAM" id="SSF51905">
    <property type="entry name" value="FAD/NAD(P)-binding domain"/>
    <property type="match status" value="1"/>
</dbReference>
<dbReference type="AlphaFoldDB" id="A0A562Q718"/>
<dbReference type="OrthoDB" id="220163at2"/>
<dbReference type="Gene3D" id="3.50.50.60">
    <property type="entry name" value="FAD/NAD(P)-binding domain"/>
    <property type="match status" value="1"/>
</dbReference>
<sequence>MTVDASDSPAFRKIAILGGGVSSLTTAFRLTSEPDWQTRYSITLYQMGWRLGGKGASGRNEAEHQRIEEHGIHVWFGFYYNAFHLLRQCYKELGRPPEAPLATLDKAFFPHRDTALAQHFKNHWTVWPIETLVLPGKVGEGWEPKPIFEAVACWIDWLLAHTGSEHVTAPCSLPLLQRLRQDCIDLLHREQFEAAQARLKHVRNTLPRLDSVPGKQHLDLIALLTGIRTCFRDITSHFIEHSLEICRFWMLMDFGLTATLGFLADELYAKGLDVINDCSFLTWLAGHGASPSTLEGPILTALHGGIFAYRDGDMSQPDVEAGTLLRAGLTAVSCSKESFIWRMQAGMGDVVFAPYYEVLKRRGVEFRFFHRVKALEAVKDATGSRIQTIRIAQQVPLKNPATPYDPLVMIEGLPCWPSTPRYEQISETVAKRLQENQVNLESFWSDWPEQYDEPELLLEQGRDFDTVVLGVSLAALPSLCPSLITLNPAFKAMTDGVATVATQACQLWQNKDAQGLGWIGYKPNAEAPELLGFAAQAMDSWADVSYLVDRETWPTKGAPKNISYFCGVFTPDAAPPVPAPDYPTQQAERVKQSTLGLLTGSLSALWPLSSPPGSNQYRWDFLMAPDTLEGPARFNAQYWRANVDPTERYVQSVAGSSVYRLPTHASGFDNLYLTGDWIRNGFNMGCVESATLSGLQTARAILNTNEVIPGEDNLY</sequence>
<dbReference type="EMBL" id="VLKY01000011">
    <property type="protein sequence ID" value="TWI52504.1"/>
    <property type="molecule type" value="Genomic_DNA"/>
</dbReference>
<dbReference type="InterPro" id="IPR002937">
    <property type="entry name" value="Amino_oxidase"/>
</dbReference>
<dbReference type="Pfam" id="PF13450">
    <property type="entry name" value="NAD_binding_8"/>
    <property type="match status" value="1"/>
</dbReference>